<organism evidence="2 3">
    <name type="scientific">Candidatus Uhrbacteria bacterium GW2011_GWF2_41_16</name>
    <dbReference type="NCBI Taxonomy" id="1618997"/>
    <lineage>
        <taxon>Bacteria</taxon>
        <taxon>Candidatus Uhriibacteriota</taxon>
    </lineage>
</organism>
<accession>A0A0G0VAX6</accession>
<protein>
    <recommendedName>
        <fullName evidence="1">Protein kinase domain-containing protein</fullName>
    </recommendedName>
</protein>
<evidence type="ECO:0000259" key="1">
    <source>
        <dbReference type="PROSITE" id="PS50011"/>
    </source>
</evidence>
<dbReference type="PROSITE" id="PS50011">
    <property type="entry name" value="PROTEIN_KINASE_DOM"/>
    <property type="match status" value="1"/>
</dbReference>
<dbReference type="GO" id="GO:0004672">
    <property type="term" value="F:protein kinase activity"/>
    <property type="evidence" value="ECO:0007669"/>
    <property type="project" value="InterPro"/>
</dbReference>
<dbReference type="InterPro" id="IPR000719">
    <property type="entry name" value="Prot_kinase_dom"/>
</dbReference>
<feature type="domain" description="Protein kinase" evidence="1">
    <location>
        <begin position="299"/>
        <end position="575"/>
    </location>
</feature>
<gene>
    <name evidence="2" type="ORF">UU48_C0006G0104</name>
</gene>
<dbReference type="InterPro" id="IPR011009">
    <property type="entry name" value="Kinase-like_dom_sf"/>
</dbReference>
<sequence length="575" mass="64261">MTLDPKMYLSISVPENLRNGLIAMMVRHFLLKQVIGNEYVASQAAREIMTALYGFHSTFAQIQSTSKEDFEKATQKAGISGIPVAGFKELPDVWHLVNPETPMCSHCGDVPLSNNGSFIQNLVVGSKCPFCHVGEFVLIPMTLKKITWTDGRLVDPSMREDYQFITGEQIPLDDDLIMDWVNVRIQPDLKQALVEAQVSIYGFLAYANLVRNAFSGRKESEEGLCKAVGWLLEDPEVCNLPVSIMAEEAMKARQYVEEREVTNMPRILKSTSVILPVSSVVATVVNPFAPMNERDPTSYIRTRLLASGDMADIYLGHLNDPFADKQETVIIKVYRDAEDTGMARNEAQTLERLYGSAETEKAEGFLHGFPKVLAYGPVTDSDGVVHECNVFSYTPGYMTLEEVCRDDHRVDIRTGVWMFNRILEMLGWIHQHGIILGSVLPSHILAQLDEHWIVFLGWPYAVHEPEKTGARILAVSQAYESFYPESVFRKKPPSPAMDISMAARCVIQVVGGDPITGKLPRGEDPLFETILKTAAGLHGSVPFKNAWQLHEAFGEVARSVLGPRKFHPSRVFKKT</sequence>
<dbReference type="Proteomes" id="UP000034746">
    <property type="component" value="Unassembled WGS sequence"/>
</dbReference>
<dbReference type="AlphaFoldDB" id="A0A0G0VAX6"/>
<dbReference type="Gene3D" id="1.10.510.10">
    <property type="entry name" value="Transferase(Phosphotransferase) domain 1"/>
    <property type="match status" value="1"/>
</dbReference>
<dbReference type="EMBL" id="LCAU01000006">
    <property type="protein sequence ID" value="KKR98064.1"/>
    <property type="molecule type" value="Genomic_DNA"/>
</dbReference>
<comment type="caution">
    <text evidence="2">The sequence shown here is derived from an EMBL/GenBank/DDBJ whole genome shotgun (WGS) entry which is preliminary data.</text>
</comment>
<evidence type="ECO:0000313" key="2">
    <source>
        <dbReference type="EMBL" id="KKR98064.1"/>
    </source>
</evidence>
<dbReference type="SUPFAM" id="SSF56112">
    <property type="entry name" value="Protein kinase-like (PK-like)"/>
    <property type="match status" value="1"/>
</dbReference>
<proteinExistence type="predicted"/>
<name>A0A0G0VAX6_9BACT</name>
<evidence type="ECO:0000313" key="3">
    <source>
        <dbReference type="Proteomes" id="UP000034746"/>
    </source>
</evidence>
<dbReference type="GO" id="GO:0005524">
    <property type="term" value="F:ATP binding"/>
    <property type="evidence" value="ECO:0007669"/>
    <property type="project" value="InterPro"/>
</dbReference>
<reference evidence="2 3" key="1">
    <citation type="journal article" date="2015" name="Nature">
        <title>rRNA introns, odd ribosomes, and small enigmatic genomes across a large radiation of phyla.</title>
        <authorList>
            <person name="Brown C.T."/>
            <person name="Hug L.A."/>
            <person name="Thomas B.C."/>
            <person name="Sharon I."/>
            <person name="Castelle C.J."/>
            <person name="Singh A."/>
            <person name="Wilkins M.J."/>
            <person name="Williams K.H."/>
            <person name="Banfield J.F."/>
        </authorList>
    </citation>
    <scope>NUCLEOTIDE SEQUENCE [LARGE SCALE GENOMIC DNA]</scope>
</reference>